<protein>
    <submittedName>
        <fullName evidence="2">DUF4283 domain protein</fullName>
    </submittedName>
</protein>
<name>A0A392R7A9_9FABA</name>
<dbReference type="AlphaFoldDB" id="A0A392R7A9"/>
<keyword evidence="3" id="KW-1185">Reference proteome</keyword>
<feature type="non-terminal residue" evidence="2">
    <location>
        <position position="107"/>
    </location>
</feature>
<reference evidence="2 3" key="1">
    <citation type="journal article" date="2018" name="Front. Plant Sci.">
        <title>Red Clover (Trifolium pratense) and Zigzag Clover (T. medium) - A Picture of Genomic Similarities and Differences.</title>
        <authorList>
            <person name="Dluhosova J."/>
            <person name="Istvanek J."/>
            <person name="Nedelnik J."/>
            <person name="Repkova J."/>
        </authorList>
    </citation>
    <scope>NUCLEOTIDE SEQUENCE [LARGE SCALE GENOMIC DNA]</scope>
    <source>
        <strain evidence="3">cv. 10/8</strain>
        <tissue evidence="2">Leaf</tissue>
    </source>
</reference>
<evidence type="ECO:0000313" key="2">
    <source>
        <dbReference type="EMBL" id="MCI31746.1"/>
    </source>
</evidence>
<organism evidence="2 3">
    <name type="scientific">Trifolium medium</name>
    <dbReference type="NCBI Taxonomy" id="97028"/>
    <lineage>
        <taxon>Eukaryota</taxon>
        <taxon>Viridiplantae</taxon>
        <taxon>Streptophyta</taxon>
        <taxon>Embryophyta</taxon>
        <taxon>Tracheophyta</taxon>
        <taxon>Spermatophyta</taxon>
        <taxon>Magnoliopsida</taxon>
        <taxon>eudicotyledons</taxon>
        <taxon>Gunneridae</taxon>
        <taxon>Pentapetalae</taxon>
        <taxon>rosids</taxon>
        <taxon>fabids</taxon>
        <taxon>Fabales</taxon>
        <taxon>Fabaceae</taxon>
        <taxon>Papilionoideae</taxon>
        <taxon>50 kb inversion clade</taxon>
        <taxon>NPAAA clade</taxon>
        <taxon>Hologalegina</taxon>
        <taxon>IRL clade</taxon>
        <taxon>Trifolieae</taxon>
        <taxon>Trifolium</taxon>
    </lineage>
</organism>
<feature type="region of interest" description="Disordered" evidence="1">
    <location>
        <begin position="73"/>
        <end position="92"/>
    </location>
</feature>
<evidence type="ECO:0000256" key="1">
    <source>
        <dbReference type="SAM" id="MobiDB-lite"/>
    </source>
</evidence>
<accession>A0A392R7A9</accession>
<evidence type="ECO:0000313" key="3">
    <source>
        <dbReference type="Proteomes" id="UP000265520"/>
    </source>
</evidence>
<proteinExistence type="predicted"/>
<dbReference type="Proteomes" id="UP000265520">
    <property type="component" value="Unassembled WGS sequence"/>
</dbReference>
<sequence length="107" mass="12026">MTKIRCSRKFTAVNCSTEKGRLDFTRVLIATSDLEIVKRVENVLVDEILVEVKIVEEWGYALGEDTCLFAVESDSEASQSDNEAEANDPDVRRNVDILVENFVDGLE</sequence>
<comment type="caution">
    <text evidence="2">The sequence shown here is derived from an EMBL/GenBank/DDBJ whole genome shotgun (WGS) entry which is preliminary data.</text>
</comment>
<dbReference type="EMBL" id="LXQA010189680">
    <property type="protein sequence ID" value="MCI31746.1"/>
    <property type="molecule type" value="Genomic_DNA"/>
</dbReference>